<evidence type="ECO:0000259" key="4">
    <source>
        <dbReference type="Pfam" id="PF00534"/>
    </source>
</evidence>
<dbReference type="InterPro" id="IPR050194">
    <property type="entry name" value="Glycosyltransferase_grp1"/>
</dbReference>
<reference evidence="6" key="1">
    <citation type="submission" date="2006-06" db="EMBL/GenBank/DDBJ databases">
        <title>Complete sequence of chromosome of Mycobacterium sp. MCS.</title>
        <authorList>
            <consortium name="US DOE Joint Genome Institute"/>
            <person name="Copeland A."/>
            <person name="Lucas S."/>
            <person name="Lapidus A."/>
            <person name="Barry K."/>
            <person name="Detter J.C."/>
            <person name="Glavina del Rio T."/>
            <person name="Hammon N."/>
            <person name="Israni S."/>
            <person name="Dalin E."/>
            <person name="Tice H."/>
            <person name="Pitluck S."/>
            <person name="Martinez M."/>
            <person name="Schmutz J."/>
            <person name="Larimer F."/>
            <person name="Land M."/>
            <person name="Hauser L."/>
            <person name="Kyrpides N."/>
            <person name="Kim E."/>
            <person name="Miller C.D."/>
            <person name="Hughes J.E."/>
            <person name="Anderson A.J."/>
            <person name="Sims R.C."/>
            <person name="Richardson P."/>
        </authorList>
    </citation>
    <scope>NUCLEOTIDE SEQUENCE [LARGE SCALE GENOMIC DNA]</scope>
    <source>
        <strain evidence="6">MCS</strain>
    </source>
</reference>
<dbReference type="GO" id="GO:1901137">
    <property type="term" value="P:carbohydrate derivative biosynthetic process"/>
    <property type="evidence" value="ECO:0007669"/>
    <property type="project" value="UniProtKB-ARBA"/>
</dbReference>
<dbReference type="AlphaFoldDB" id="A0A5Q5BNR7"/>
<feature type="compositionally biased region" description="Low complexity" evidence="3">
    <location>
        <begin position="382"/>
        <end position="400"/>
    </location>
</feature>
<accession>A0A5Q5BNR7</accession>
<name>A0A5Q5BNR7_MYCSS</name>
<feature type="domain" description="Glycosyltransferase subfamily 4-like N-terminal" evidence="5">
    <location>
        <begin position="20"/>
        <end position="132"/>
    </location>
</feature>
<dbReference type="GO" id="GO:0008610">
    <property type="term" value="P:lipid biosynthetic process"/>
    <property type="evidence" value="ECO:0007669"/>
    <property type="project" value="UniProtKB-ARBA"/>
</dbReference>
<sequence>MSLTVLINAGPWLTVPPHGYGGIENMIATLIPELRSAGVRVVLATVAGSTVDVDEKIVGFDEPQFGHLTEPYNQVMGIAATHMHRLVTELADRHDVDLVHDHLEAVGPTVLAAAGSRLPPVLHTLHWDLAKHPGLYGNLAVDHLWVNGVSAAQIALGPARLRQRSLGHVHLATPLTRFPHNPVRKRRHVALVARISPTKGQHVAARLAHRGGFELVLAGPVGPYADAAELAADPHAERYPDVRYYRDAVAPLVDDRRVRWVGTLEGEARDRLVATARATLFPLTWNEPGGTAVIESLALGTPVVAYRRGCLPELVAPDTGRLAEPGDEAALAELLSQVDEIEPARCRAEAQRRFSPAVMAAGYLRMYEECVTRGRTSGPLNTRRAGGSTRRAVAGATRRASPPRSPDGRTG</sequence>
<dbReference type="GO" id="GO:0016757">
    <property type="term" value="F:glycosyltransferase activity"/>
    <property type="evidence" value="ECO:0007669"/>
    <property type="project" value="UniProtKB-KW"/>
</dbReference>
<keyword evidence="1" id="KW-0328">Glycosyltransferase</keyword>
<dbReference type="InterPro" id="IPR028098">
    <property type="entry name" value="Glyco_trans_4-like_N"/>
</dbReference>
<dbReference type="Gene3D" id="3.40.50.2000">
    <property type="entry name" value="Glycogen Phosphorylase B"/>
    <property type="match status" value="2"/>
</dbReference>
<evidence type="ECO:0000256" key="1">
    <source>
        <dbReference type="ARBA" id="ARBA00022676"/>
    </source>
</evidence>
<proteinExistence type="predicted"/>
<evidence type="ECO:0000256" key="2">
    <source>
        <dbReference type="ARBA" id="ARBA00022679"/>
    </source>
</evidence>
<dbReference type="Pfam" id="PF13439">
    <property type="entry name" value="Glyco_transf_4"/>
    <property type="match status" value="1"/>
</dbReference>
<organism evidence="6">
    <name type="scientific">Mycobacterium sp. (strain MCS)</name>
    <dbReference type="NCBI Taxonomy" id="164756"/>
    <lineage>
        <taxon>Bacteria</taxon>
        <taxon>Bacillati</taxon>
        <taxon>Actinomycetota</taxon>
        <taxon>Actinomycetes</taxon>
        <taxon>Mycobacteriales</taxon>
        <taxon>Mycobacteriaceae</taxon>
        <taxon>Mycobacterium</taxon>
    </lineage>
</organism>
<feature type="domain" description="Glycosyl transferase family 1" evidence="4">
    <location>
        <begin position="177"/>
        <end position="345"/>
    </location>
</feature>
<dbReference type="InterPro" id="IPR001296">
    <property type="entry name" value="Glyco_trans_1"/>
</dbReference>
<dbReference type="GO" id="GO:1903509">
    <property type="term" value="P:liposaccharide metabolic process"/>
    <property type="evidence" value="ECO:0007669"/>
    <property type="project" value="UniProtKB-ARBA"/>
</dbReference>
<dbReference type="PANTHER" id="PTHR45947:SF3">
    <property type="entry name" value="SULFOQUINOVOSYL TRANSFERASE SQD2"/>
    <property type="match status" value="1"/>
</dbReference>
<evidence type="ECO:0000313" key="6">
    <source>
        <dbReference type="EMBL" id="ABG10010.1"/>
    </source>
</evidence>
<dbReference type="Pfam" id="PF00534">
    <property type="entry name" value="Glycos_transf_1"/>
    <property type="match status" value="1"/>
</dbReference>
<evidence type="ECO:0000256" key="3">
    <source>
        <dbReference type="SAM" id="MobiDB-lite"/>
    </source>
</evidence>
<dbReference type="PANTHER" id="PTHR45947">
    <property type="entry name" value="SULFOQUINOVOSYL TRANSFERASE SQD2"/>
    <property type="match status" value="1"/>
</dbReference>
<evidence type="ECO:0000259" key="5">
    <source>
        <dbReference type="Pfam" id="PF13439"/>
    </source>
</evidence>
<keyword evidence="2 6" id="KW-0808">Transferase</keyword>
<gene>
    <name evidence="6" type="ordered locus">Mmcs_3905</name>
</gene>
<dbReference type="KEGG" id="mmc:Mmcs_3905"/>
<protein>
    <submittedName>
        <fullName evidence="6">Glycosyl transferase, group 1</fullName>
    </submittedName>
</protein>
<feature type="region of interest" description="Disordered" evidence="3">
    <location>
        <begin position="374"/>
        <end position="411"/>
    </location>
</feature>
<dbReference type="EMBL" id="CP000384">
    <property type="protein sequence ID" value="ABG10010.1"/>
    <property type="molecule type" value="Genomic_DNA"/>
</dbReference>
<dbReference type="SUPFAM" id="SSF53756">
    <property type="entry name" value="UDP-Glycosyltransferase/glycogen phosphorylase"/>
    <property type="match status" value="1"/>
</dbReference>